<dbReference type="SUPFAM" id="SSF51905">
    <property type="entry name" value="FAD/NAD(P)-binding domain"/>
    <property type="match status" value="1"/>
</dbReference>
<dbReference type="Proteomes" id="UP000026962">
    <property type="component" value="Chromosome 7"/>
</dbReference>
<dbReference type="Pfam" id="PF01593">
    <property type="entry name" value="Amino_oxidase"/>
    <property type="match status" value="1"/>
</dbReference>
<reference evidence="2" key="2">
    <citation type="submission" date="2018-05" db="EMBL/GenBank/DDBJ databases">
        <title>OpunRS2 (Oryza punctata Reference Sequence Version 2).</title>
        <authorList>
            <person name="Zhang J."/>
            <person name="Kudrna D."/>
            <person name="Lee S."/>
            <person name="Talag J."/>
            <person name="Welchert J."/>
            <person name="Wing R.A."/>
        </authorList>
    </citation>
    <scope>NUCLEOTIDE SEQUENCE [LARGE SCALE GENOMIC DNA]</scope>
</reference>
<dbReference type="Gramene" id="OPUNC07G21510.1">
    <property type="protein sequence ID" value="OPUNC07G21510.1"/>
    <property type="gene ID" value="OPUNC07G21510"/>
</dbReference>
<proteinExistence type="predicted"/>
<dbReference type="Gene3D" id="3.50.50.60">
    <property type="entry name" value="FAD/NAD(P)-binding domain"/>
    <property type="match status" value="1"/>
</dbReference>
<dbReference type="InterPro" id="IPR036188">
    <property type="entry name" value="FAD/NAD-bd_sf"/>
</dbReference>
<dbReference type="GO" id="GO:0050660">
    <property type="term" value="F:flavin adenine dinucleotide binding"/>
    <property type="evidence" value="ECO:0007669"/>
    <property type="project" value="UniProtKB-ARBA"/>
</dbReference>
<organism evidence="2">
    <name type="scientific">Oryza punctata</name>
    <name type="common">Red rice</name>
    <dbReference type="NCBI Taxonomy" id="4537"/>
    <lineage>
        <taxon>Eukaryota</taxon>
        <taxon>Viridiplantae</taxon>
        <taxon>Streptophyta</taxon>
        <taxon>Embryophyta</taxon>
        <taxon>Tracheophyta</taxon>
        <taxon>Spermatophyta</taxon>
        <taxon>Magnoliopsida</taxon>
        <taxon>Liliopsida</taxon>
        <taxon>Poales</taxon>
        <taxon>Poaceae</taxon>
        <taxon>BOP clade</taxon>
        <taxon>Oryzoideae</taxon>
        <taxon>Oryzeae</taxon>
        <taxon>Oryzinae</taxon>
        <taxon>Oryza</taxon>
    </lineage>
</organism>
<accession>A0A0E0LNL2</accession>
<dbReference type="HOGENOM" id="CLU_039679_0_0_1"/>
<reference evidence="2" key="1">
    <citation type="submission" date="2015-04" db="UniProtKB">
        <authorList>
            <consortium name="EnsemblPlants"/>
        </authorList>
    </citation>
    <scope>IDENTIFICATION</scope>
</reference>
<dbReference type="PANTHER" id="PTHR42841">
    <property type="entry name" value="AMINE OXIDASE"/>
    <property type="match status" value="1"/>
</dbReference>
<name>A0A0E0LNL2_ORYPU</name>
<feature type="domain" description="Amine oxidase" evidence="1">
    <location>
        <begin position="82"/>
        <end position="492"/>
    </location>
</feature>
<dbReference type="InterPro" id="IPR002937">
    <property type="entry name" value="Amino_oxidase"/>
</dbReference>
<keyword evidence="3" id="KW-1185">Reference proteome</keyword>
<evidence type="ECO:0000259" key="1">
    <source>
        <dbReference type="Pfam" id="PF01593"/>
    </source>
</evidence>
<dbReference type="eggNOG" id="ENOG502QSIC">
    <property type="taxonomic scope" value="Eukaryota"/>
</dbReference>
<evidence type="ECO:0000313" key="3">
    <source>
        <dbReference type="Proteomes" id="UP000026962"/>
    </source>
</evidence>
<dbReference type="GO" id="GO:0016491">
    <property type="term" value="F:oxidoreductase activity"/>
    <property type="evidence" value="ECO:0007669"/>
    <property type="project" value="InterPro"/>
</dbReference>
<sequence>MDNLLHPNPELVVSLARLPPLAVAATPMHVHAARPVLAATPPKLRHHHGALRLAVTCATAVVSSPGRDVGGGNKAVIVGGGLAGLAAANHLASMSVPFTLLEASDRLGGRVATDEVDGYRLDRGFQIFLTAYPECRRLLDFPALRLRPFYPGALVFVGAGEPFYLLSDPFRLPLRSLSAVFSPVGTLADKLLVGLTRLRAASTPDEVILSSPETTTAAHLEKLGFSPSIVERFLRPFLAGIFFDPALDTSSRLFELVFKRLALGDNALPEAGIGAIASQLADRIPAGSVRLNSRAAAVGQSSVTLDTGETISGELGVIVAVEQPEAEKLLPQLQTTNPEKSSKKNSERSTVCLYFAADKAAVQDPILLLNGSGKGIVNNMFFATNVASSYAPAEKVLVSVSLVGSFSGRSDADLAGEVVSELAGWFGAGEVASWTHLRTYRIGFAQPDQTPPTSPEGRDPRVGDGLYVCGDHWCSATFDGALVSGRRAAEALAKDRGLSLA</sequence>
<dbReference type="STRING" id="4537.A0A0E0LNL2"/>
<dbReference type="EnsemblPlants" id="OPUNC07G21510.1">
    <property type="protein sequence ID" value="OPUNC07G21510.1"/>
    <property type="gene ID" value="OPUNC07G21510"/>
</dbReference>
<protein>
    <recommendedName>
        <fullName evidence="1">Amine oxidase domain-containing protein</fullName>
    </recommendedName>
</protein>
<dbReference type="AlphaFoldDB" id="A0A0E0LNL2"/>
<dbReference type="OMA" id="RFFHLVW"/>
<evidence type="ECO:0000313" key="2">
    <source>
        <dbReference type="EnsemblPlants" id="OPUNC07G21510.1"/>
    </source>
</evidence>